<keyword evidence="3" id="KW-1185">Reference proteome</keyword>
<evidence type="ECO:0000313" key="2">
    <source>
        <dbReference type="EMBL" id="EJK59782.1"/>
    </source>
</evidence>
<name>K0SMU4_THAOC</name>
<sequence length="234" mass="24690">MSPSSSTAHLGRRIQQSASPFLGQDEADGRAGSVPSPRPADNDYRLPPQHAAQRGRGVDVSAICVQSWGQPRESLRDSGGWGTRPENARAATVTVSLTEANGTAGVVAGRRDDRKSGQAKHGNKGRGKLMCAEPGTAGGRVDRRSRDLTGWTLQYPAESAQGSFLNCGVPVSGGIGNRMGGRPEVSEIGLGHRRRARHPEVRRSPSAGTVQDRTASHPITRSLIAGTSRACVRS</sequence>
<dbReference type="EMBL" id="AGNL01022316">
    <property type="protein sequence ID" value="EJK59782.1"/>
    <property type="molecule type" value="Genomic_DNA"/>
</dbReference>
<feature type="compositionally biased region" description="Basic residues" evidence="1">
    <location>
        <begin position="117"/>
        <end position="127"/>
    </location>
</feature>
<comment type="caution">
    <text evidence="2">The sequence shown here is derived from an EMBL/GenBank/DDBJ whole genome shotgun (WGS) entry which is preliminary data.</text>
</comment>
<feature type="region of interest" description="Disordered" evidence="1">
    <location>
        <begin position="1"/>
        <end position="58"/>
    </location>
</feature>
<feature type="region of interest" description="Disordered" evidence="1">
    <location>
        <begin position="192"/>
        <end position="219"/>
    </location>
</feature>
<gene>
    <name evidence="2" type="ORF">THAOC_19953</name>
</gene>
<reference evidence="2 3" key="1">
    <citation type="journal article" date="2012" name="Genome Biol.">
        <title>Genome and low-iron response of an oceanic diatom adapted to chronic iron limitation.</title>
        <authorList>
            <person name="Lommer M."/>
            <person name="Specht M."/>
            <person name="Roy A.S."/>
            <person name="Kraemer L."/>
            <person name="Andreson R."/>
            <person name="Gutowska M.A."/>
            <person name="Wolf J."/>
            <person name="Bergner S.V."/>
            <person name="Schilhabel M.B."/>
            <person name="Klostermeier U.C."/>
            <person name="Beiko R.G."/>
            <person name="Rosenstiel P."/>
            <person name="Hippler M."/>
            <person name="Laroche J."/>
        </authorList>
    </citation>
    <scope>NUCLEOTIDE SEQUENCE [LARGE SCALE GENOMIC DNA]</scope>
    <source>
        <strain evidence="2 3">CCMP1005</strain>
    </source>
</reference>
<protein>
    <submittedName>
        <fullName evidence="2">Uncharacterized protein</fullName>
    </submittedName>
</protein>
<organism evidence="2 3">
    <name type="scientific">Thalassiosira oceanica</name>
    <name type="common">Marine diatom</name>
    <dbReference type="NCBI Taxonomy" id="159749"/>
    <lineage>
        <taxon>Eukaryota</taxon>
        <taxon>Sar</taxon>
        <taxon>Stramenopiles</taxon>
        <taxon>Ochrophyta</taxon>
        <taxon>Bacillariophyta</taxon>
        <taxon>Coscinodiscophyceae</taxon>
        <taxon>Thalassiosirophycidae</taxon>
        <taxon>Thalassiosirales</taxon>
        <taxon>Thalassiosiraceae</taxon>
        <taxon>Thalassiosira</taxon>
    </lineage>
</organism>
<dbReference type="AlphaFoldDB" id="K0SMU4"/>
<feature type="region of interest" description="Disordered" evidence="1">
    <location>
        <begin position="111"/>
        <end position="143"/>
    </location>
</feature>
<evidence type="ECO:0000313" key="3">
    <source>
        <dbReference type="Proteomes" id="UP000266841"/>
    </source>
</evidence>
<dbReference type="Proteomes" id="UP000266841">
    <property type="component" value="Unassembled WGS sequence"/>
</dbReference>
<evidence type="ECO:0000256" key="1">
    <source>
        <dbReference type="SAM" id="MobiDB-lite"/>
    </source>
</evidence>
<accession>K0SMU4</accession>
<proteinExistence type="predicted"/>
<feature type="compositionally biased region" description="Polar residues" evidence="1">
    <location>
        <begin position="1"/>
        <end position="19"/>
    </location>
</feature>
<feature type="compositionally biased region" description="Polar residues" evidence="1">
    <location>
        <begin position="206"/>
        <end position="219"/>
    </location>
</feature>